<dbReference type="SUPFAM" id="SSF48452">
    <property type="entry name" value="TPR-like"/>
    <property type="match status" value="1"/>
</dbReference>
<evidence type="ECO:0000313" key="3">
    <source>
        <dbReference type="EMBL" id="ASY44651.1"/>
    </source>
</evidence>
<dbReference type="Gene3D" id="1.25.40.10">
    <property type="entry name" value="Tetratricopeptide repeat domain"/>
    <property type="match status" value="1"/>
</dbReference>
<dbReference type="SMART" id="SM00028">
    <property type="entry name" value="TPR"/>
    <property type="match status" value="2"/>
</dbReference>
<dbReference type="Pfam" id="PF13428">
    <property type="entry name" value="TPR_14"/>
    <property type="match status" value="1"/>
</dbReference>
<accession>A0A249MTF4</accession>
<name>A0A249MTF4_SPHXE</name>
<feature type="region of interest" description="Disordered" evidence="2">
    <location>
        <begin position="1"/>
        <end position="30"/>
    </location>
</feature>
<evidence type="ECO:0000256" key="1">
    <source>
        <dbReference type="PROSITE-ProRule" id="PRU00339"/>
    </source>
</evidence>
<proteinExistence type="predicted"/>
<dbReference type="InterPro" id="IPR011990">
    <property type="entry name" value="TPR-like_helical_dom_sf"/>
</dbReference>
<organism evidence="3 4">
    <name type="scientific">Sphingobium xenophagum</name>
    <dbReference type="NCBI Taxonomy" id="121428"/>
    <lineage>
        <taxon>Bacteria</taxon>
        <taxon>Pseudomonadati</taxon>
        <taxon>Pseudomonadota</taxon>
        <taxon>Alphaproteobacteria</taxon>
        <taxon>Sphingomonadales</taxon>
        <taxon>Sphingomonadaceae</taxon>
        <taxon>Sphingobium</taxon>
    </lineage>
</organism>
<dbReference type="AlphaFoldDB" id="A0A249MTF4"/>
<gene>
    <name evidence="3" type="ORF">CJD35_09470</name>
</gene>
<reference evidence="3 4" key="1">
    <citation type="submission" date="2017-08" db="EMBL/GenBank/DDBJ databases">
        <title>Whole Genome Sequence of Sphingobium hydrophobicum C1: Insights into Adaption to the Electronic-waste Contaminated Sediment.</title>
        <authorList>
            <person name="Song D."/>
            <person name="Chen X."/>
            <person name="Xu M."/>
        </authorList>
    </citation>
    <scope>NUCLEOTIDE SEQUENCE [LARGE SCALE GENOMIC DNA]</scope>
    <source>
        <strain evidence="3 4">C1</strain>
    </source>
</reference>
<keyword evidence="1" id="KW-0802">TPR repeat</keyword>
<dbReference type="InterPro" id="IPR019734">
    <property type="entry name" value="TPR_rpt"/>
</dbReference>
<dbReference type="KEGG" id="shyd:CJD35_09470"/>
<sequence length="212" mass="21968">MRACAGLPESGGVKQAMDKRPQNGDTWTKSTPETWLETLMRFTPASIALAIVLTTVSSVGLSQRPDAQIEPRSIEWQKAGAAAFAAGNLSGATDALESALAVDPRNRAAYIDLAQVARAQGLQGKAIRLYKEALLLDPTDVVALAGQGEAMVEKGALAKAKEVLAKAQTLCKGECAPVSQLAAAIQKGPPAVALTAKDAVPTAPKTVPTETP</sequence>
<evidence type="ECO:0000256" key="2">
    <source>
        <dbReference type="SAM" id="MobiDB-lite"/>
    </source>
</evidence>
<dbReference type="EMBL" id="CP022745">
    <property type="protein sequence ID" value="ASY44651.1"/>
    <property type="molecule type" value="Genomic_DNA"/>
</dbReference>
<evidence type="ECO:0000313" key="4">
    <source>
        <dbReference type="Proteomes" id="UP000217141"/>
    </source>
</evidence>
<dbReference type="PROSITE" id="PS50005">
    <property type="entry name" value="TPR"/>
    <property type="match status" value="2"/>
</dbReference>
<dbReference type="Proteomes" id="UP000217141">
    <property type="component" value="Chromosome I"/>
</dbReference>
<feature type="repeat" description="TPR" evidence="1">
    <location>
        <begin position="73"/>
        <end position="106"/>
    </location>
</feature>
<feature type="repeat" description="TPR" evidence="1">
    <location>
        <begin position="107"/>
        <end position="140"/>
    </location>
</feature>
<protein>
    <submittedName>
        <fullName evidence="3">Tetratricopeptide repeat protein</fullName>
    </submittedName>
</protein>